<feature type="domain" description="UvrD-like helicase ATP-binding" evidence="16">
    <location>
        <begin position="1"/>
        <end position="402"/>
    </location>
</feature>
<keyword evidence="1" id="KW-0540">Nuclease</keyword>
<evidence type="ECO:0000256" key="7">
    <source>
        <dbReference type="ARBA" id="ARBA00022840"/>
    </source>
</evidence>
<evidence type="ECO:0000256" key="10">
    <source>
        <dbReference type="ARBA" id="ARBA00023235"/>
    </source>
</evidence>
<name>A0A8J7FPL8_9NEIS</name>
<dbReference type="InterPro" id="IPR011335">
    <property type="entry name" value="Restrct_endonuc-II-like"/>
</dbReference>
<keyword evidence="19" id="KW-1185">Reference proteome</keyword>
<dbReference type="InterPro" id="IPR014017">
    <property type="entry name" value="DNA_helicase_UvrD-like_C"/>
</dbReference>
<dbReference type="RefSeq" id="WP_194117393.1">
    <property type="nucleotide sequence ID" value="NZ_JADFUA010000014.1"/>
</dbReference>
<evidence type="ECO:0000259" key="17">
    <source>
        <dbReference type="PROSITE" id="PS51217"/>
    </source>
</evidence>
<evidence type="ECO:0000256" key="14">
    <source>
        <dbReference type="ARBA" id="ARBA00048988"/>
    </source>
</evidence>
<evidence type="ECO:0000256" key="9">
    <source>
        <dbReference type="ARBA" id="ARBA00023204"/>
    </source>
</evidence>
<dbReference type="SUPFAM" id="SSF52540">
    <property type="entry name" value="P-loop containing nucleoside triphosphate hydrolases"/>
    <property type="match status" value="1"/>
</dbReference>
<feature type="domain" description="UvrD-like helicase C-terminal" evidence="17">
    <location>
        <begin position="412"/>
        <end position="698"/>
    </location>
</feature>
<dbReference type="PANTHER" id="PTHR11070">
    <property type="entry name" value="UVRD / RECB / PCRA DNA HELICASE FAMILY MEMBER"/>
    <property type="match status" value="1"/>
</dbReference>
<comment type="catalytic activity">
    <reaction evidence="11">
        <text>Couples ATP hydrolysis with the unwinding of duplex DNA by translocating in the 3'-5' direction.</text>
        <dbReference type="EC" id="5.6.2.4"/>
    </reaction>
</comment>
<dbReference type="GO" id="GO:0033202">
    <property type="term" value="C:DNA helicase complex"/>
    <property type="evidence" value="ECO:0007669"/>
    <property type="project" value="TreeGrafter"/>
</dbReference>
<dbReference type="Pfam" id="PF13361">
    <property type="entry name" value="UvrD_C"/>
    <property type="match status" value="1"/>
</dbReference>
<dbReference type="PANTHER" id="PTHR11070:SF2">
    <property type="entry name" value="ATP-DEPENDENT DNA HELICASE SRS2"/>
    <property type="match status" value="1"/>
</dbReference>
<dbReference type="GO" id="GO:0004527">
    <property type="term" value="F:exonuclease activity"/>
    <property type="evidence" value="ECO:0007669"/>
    <property type="project" value="UniProtKB-KW"/>
</dbReference>
<dbReference type="SUPFAM" id="SSF52980">
    <property type="entry name" value="Restriction endonuclease-like"/>
    <property type="match status" value="1"/>
</dbReference>
<dbReference type="PROSITE" id="PS51198">
    <property type="entry name" value="UVRD_HELICASE_ATP_BIND"/>
    <property type="match status" value="1"/>
</dbReference>
<evidence type="ECO:0000256" key="13">
    <source>
        <dbReference type="ARBA" id="ARBA00034923"/>
    </source>
</evidence>
<evidence type="ECO:0000259" key="16">
    <source>
        <dbReference type="PROSITE" id="PS51198"/>
    </source>
</evidence>
<protein>
    <recommendedName>
        <fullName evidence="12">DNA 3'-5' helicase</fullName>
        <ecNumber evidence="12">5.6.2.4</ecNumber>
    </recommendedName>
    <alternativeName>
        <fullName evidence="13">DNA 3'-5' helicase II</fullName>
    </alternativeName>
</protein>
<keyword evidence="4 15" id="KW-0378">Hydrolase</keyword>
<reference evidence="18 19" key="1">
    <citation type="submission" date="2020-10" db="EMBL/GenBank/DDBJ databases">
        <title>The genome sequence of Chitinilyticum litopenaei 4Y14.</title>
        <authorList>
            <person name="Liu Y."/>
        </authorList>
    </citation>
    <scope>NUCLEOTIDE SEQUENCE [LARGE SCALE GENOMIC DNA]</scope>
    <source>
        <strain evidence="18 19">4Y14</strain>
    </source>
</reference>
<accession>A0A8J7FPL8</accession>
<evidence type="ECO:0000256" key="1">
    <source>
        <dbReference type="ARBA" id="ARBA00022722"/>
    </source>
</evidence>
<feature type="binding site" evidence="15">
    <location>
        <begin position="12"/>
        <end position="19"/>
    </location>
    <ligand>
        <name>ATP</name>
        <dbReference type="ChEBI" id="CHEBI:30616"/>
    </ligand>
</feature>
<evidence type="ECO:0000256" key="6">
    <source>
        <dbReference type="ARBA" id="ARBA00022839"/>
    </source>
</evidence>
<evidence type="ECO:0000256" key="2">
    <source>
        <dbReference type="ARBA" id="ARBA00022741"/>
    </source>
</evidence>
<keyword evidence="9" id="KW-0234">DNA repair</keyword>
<keyword evidence="3" id="KW-0227">DNA damage</keyword>
<dbReference type="InterPro" id="IPR027417">
    <property type="entry name" value="P-loop_NTPase"/>
</dbReference>
<keyword evidence="2 15" id="KW-0547">Nucleotide-binding</keyword>
<comment type="catalytic activity">
    <reaction evidence="14">
        <text>ATP + H2O = ADP + phosphate + H(+)</text>
        <dbReference type="Rhea" id="RHEA:13065"/>
        <dbReference type="ChEBI" id="CHEBI:15377"/>
        <dbReference type="ChEBI" id="CHEBI:15378"/>
        <dbReference type="ChEBI" id="CHEBI:30616"/>
        <dbReference type="ChEBI" id="CHEBI:43474"/>
        <dbReference type="ChEBI" id="CHEBI:456216"/>
        <dbReference type="EC" id="5.6.2.4"/>
    </reaction>
</comment>
<comment type="caution">
    <text evidence="18">The sequence shown here is derived from an EMBL/GenBank/DDBJ whole genome shotgun (WGS) entry which is preliminary data.</text>
</comment>
<evidence type="ECO:0000256" key="15">
    <source>
        <dbReference type="PROSITE-ProRule" id="PRU00560"/>
    </source>
</evidence>
<keyword evidence="10" id="KW-0413">Isomerase</keyword>
<dbReference type="InterPro" id="IPR011604">
    <property type="entry name" value="PDDEXK-like_dom_sf"/>
</dbReference>
<dbReference type="GO" id="GO:0003677">
    <property type="term" value="F:DNA binding"/>
    <property type="evidence" value="ECO:0007669"/>
    <property type="project" value="UniProtKB-KW"/>
</dbReference>
<dbReference type="GO" id="GO:0005524">
    <property type="term" value="F:ATP binding"/>
    <property type="evidence" value="ECO:0007669"/>
    <property type="project" value="UniProtKB-UniRule"/>
</dbReference>
<dbReference type="InterPro" id="IPR014016">
    <property type="entry name" value="UvrD-like_ATP-bd"/>
</dbReference>
<evidence type="ECO:0000256" key="11">
    <source>
        <dbReference type="ARBA" id="ARBA00034617"/>
    </source>
</evidence>
<dbReference type="Gene3D" id="3.40.50.300">
    <property type="entry name" value="P-loop containing nucleotide triphosphate hydrolases"/>
    <property type="match status" value="4"/>
</dbReference>
<keyword evidence="5 15" id="KW-0347">Helicase</keyword>
<dbReference type="Pfam" id="PF12705">
    <property type="entry name" value="PDDEXK_1"/>
    <property type="match status" value="1"/>
</dbReference>
<dbReference type="GO" id="GO:0043138">
    <property type="term" value="F:3'-5' DNA helicase activity"/>
    <property type="evidence" value="ECO:0007669"/>
    <property type="project" value="UniProtKB-EC"/>
</dbReference>
<evidence type="ECO:0000313" key="18">
    <source>
        <dbReference type="EMBL" id="MBE9610846.1"/>
    </source>
</evidence>
<dbReference type="GO" id="GO:0005829">
    <property type="term" value="C:cytosol"/>
    <property type="evidence" value="ECO:0007669"/>
    <property type="project" value="TreeGrafter"/>
</dbReference>
<organism evidence="18 19">
    <name type="scientific">Chitinilyticum piscinae</name>
    <dbReference type="NCBI Taxonomy" id="2866724"/>
    <lineage>
        <taxon>Bacteria</taxon>
        <taxon>Pseudomonadati</taxon>
        <taxon>Pseudomonadota</taxon>
        <taxon>Betaproteobacteria</taxon>
        <taxon>Neisseriales</taxon>
        <taxon>Chitinibacteraceae</taxon>
        <taxon>Chitinilyticum</taxon>
    </lineage>
</organism>
<dbReference type="Gene3D" id="3.90.320.10">
    <property type="match status" value="1"/>
</dbReference>
<dbReference type="GO" id="GO:0000725">
    <property type="term" value="P:recombinational repair"/>
    <property type="evidence" value="ECO:0007669"/>
    <property type="project" value="TreeGrafter"/>
</dbReference>
<dbReference type="Proteomes" id="UP000604481">
    <property type="component" value="Unassembled WGS sequence"/>
</dbReference>
<evidence type="ECO:0000256" key="5">
    <source>
        <dbReference type="ARBA" id="ARBA00022806"/>
    </source>
</evidence>
<gene>
    <name evidence="18" type="ORF">INR99_16020</name>
</gene>
<dbReference type="EMBL" id="JADFUA010000014">
    <property type="protein sequence ID" value="MBE9610846.1"/>
    <property type="molecule type" value="Genomic_DNA"/>
</dbReference>
<keyword evidence="8" id="KW-0238">DNA-binding</keyword>
<dbReference type="InterPro" id="IPR000212">
    <property type="entry name" value="DNA_helicase_UvrD/REP"/>
</dbReference>
<dbReference type="InterPro" id="IPR038726">
    <property type="entry name" value="PDDEXK_AddAB-type"/>
</dbReference>
<dbReference type="Pfam" id="PF00580">
    <property type="entry name" value="UvrD-helicase"/>
    <property type="match status" value="1"/>
</dbReference>
<keyword evidence="7 15" id="KW-0067">ATP-binding</keyword>
<dbReference type="EC" id="5.6.2.4" evidence="12"/>
<dbReference type="PROSITE" id="PS51217">
    <property type="entry name" value="UVRD_HELICASE_CTER"/>
    <property type="match status" value="1"/>
</dbReference>
<evidence type="ECO:0000256" key="12">
    <source>
        <dbReference type="ARBA" id="ARBA00034808"/>
    </source>
</evidence>
<sequence length="1067" mass="117274">MSMNAKITFISAGAGSGKTHRLTQLLHEELQSGSVRASGVIATTFTKKAAAELRERVREHLLKQGSWGLSNAIGQARIGTVNSVCGKLIERFAFEAGESTELQVLEESQASLLLSRAIDAVLDEQAMRELLALSHRLGLEDEWKEALQTLVTQLRTNDISLGRIAGFAEQNCQALLSHFPAVTKQDLSQALLQAILAVLPVIELMANEGGKDVTKKYLQQLHVCTKGLQRGSLPWSDWVKLSKMKPEAALKAQVESITLLAERYGEHPQLQQDLRSYLKTMFRLAEQALENYRQYKQELGALDFADQEHLLLNLLDQPDVATVLRDELDLLMVDEFQDTSPIQLALFLKLASFAKKVYWVGDIKQAIYGFRGSDTELMLSIINALPKMGANKEVLPYSWRSRPELVNIVNAVFAPAFANSLTKNEVELSPRRAETMPKPAFGNWILHGKNVSDDVRAVARGVIQLVQSGYTIFDKSQKKLRPVQYGDVAILSRTHDGVVALAAALSAQGIPVATAQPGLLATPEVTLALACLRRLNDPTDTIATAEIVAMHDGLEPEVWVADRLRYLRKSTKPDQWMEVACEDHPVHPLLAKIVALRADLPVMSPTEALESVMAICQLPETVSAWSETGDRARVRLANLQALSELARHYEEVCQVGQMAASISGLLLWLGEQADSNQDMLAEPAVDAVRIMTHHAAKGLEWPVVILTDLAKDVNSRLWGISAQSTSTFDVQRPLADRFIRYWPWPFGKQRTVELAERIDATPIAAAFQASAIEESKRLLYVSMTRARDLLILARQRRKLSGEWLDTVAADWLLQDEESDSITLPSGEQISAMRWELDAGSLATQQKEEGEGVLFGFGTVSSARDKIPLKFNPSQAASMSASAMDTVQLGEPLVLSSYEDKDVLGTAIHSCIALSFTDHQVPLSEGEVVRVLDGYGMQGAISANLLNQRIQELHQWIAGRWPAVTAHAEIPVQSVLANGQILNGRIDLLLDTADGWILIDHKSSVLEPGKWSTLAPKYAAQMSAYASAIEKATGRKVVEAWLFLPVAGGCVRMSVGAMAEEVVIGFCA</sequence>
<dbReference type="AlphaFoldDB" id="A0A8J7FPL8"/>
<evidence type="ECO:0000313" key="19">
    <source>
        <dbReference type="Proteomes" id="UP000604481"/>
    </source>
</evidence>
<evidence type="ECO:0000256" key="8">
    <source>
        <dbReference type="ARBA" id="ARBA00023125"/>
    </source>
</evidence>
<evidence type="ECO:0000256" key="3">
    <source>
        <dbReference type="ARBA" id="ARBA00022763"/>
    </source>
</evidence>
<proteinExistence type="predicted"/>
<evidence type="ECO:0000256" key="4">
    <source>
        <dbReference type="ARBA" id="ARBA00022801"/>
    </source>
</evidence>
<keyword evidence="6" id="KW-0269">Exonuclease</keyword>